<evidence type="ECO:0000313" key="2">
    <source>
        <dbReference type="EMBL" id="KAA1419824.1"/>
    </source>
</evidence>
<dbReference type="PANTHER" id="PTHR38048">
    <property type="entry name" value="EXPRESSED PROTEIN"/>
    <property type="match status" value="1"/>
</dbReference>
<name>A0A5Q6RP74_9ACTN</name>
<evidence type="ECO:0000313" key="3">
    <source>
        <dbReference type="Proteomes" id="UP000307768"/>
    </source>
</evidence>
<dbReference type="EMBL" id="VDFQ02000006">
    <property type="protein sequence ID" value="KAA1419824.1"/>
    <property type="molecule type" value="Genomic_DNA"/>
</dbReference>
<dbReference type="AlphaFoldDB" id="A0A5Q6RP74"/>
<organism evidence="2 3">
    <name type="scientific">Mumia zhuanghuii</name>
    <dbReference type="NCBI Taxonomy" id="2585211"/>
    <lineage>
        <taxon>Bacteria</taxon>
        <taxon>Bacillati</taxon>
        <taxon>Actinomycetota</taxon>
        <taxon>Actinomycetes</taxon>
        <taxon>Propionibacteriales</taxon>
        <taxon>Nocardioidaceae</taxon>
        <taxon>Mumia</taxon>
    </lineage>
</organism>
<dbReference type="PANTHER" id="PTHR38048:SF1">
    <property type="entry name" value="HEMERYTHRIN-LIKE DOMAIN-CONTAINING PROTEIN"/>
    <property type="match status" value="1"/>
</dbReference>
<dbReference type="Pfam" id="PF01814">
    <property type="entry name" value="Hemerythrin"/>
    <property type="match status" value="1"/>
</dbReference>
<gene>
    <name evidence="2" type="ORF">FE697_018130</name>
</gene>
<comment type="caution">
    <text evidence="2">The sequence shown here is derived from an EMBL/GenBank/DDBJ whole genome shotgun (WGS) entry which is preliminary data.</text>
</comment>
<dbReference type="Gene3D" id="1.20.120.520">
    <property type="entry name" value="nmb1532 protein domain like"/>
    <property type="match status" value="1"/>
</dbReference>
<evidence type="ECO:0000259" key="1">
    <source>
        <dbReference type="Pfam" id="PF01814"/>
    </source>
</evidence>
<protein>
    <submittedName>
        <fullName evidence="2">Hemerythrin domain-containing protein</fullName>
    </submittedName>
</protein>
<sequence>MGPPGTQTSGSPLPDAWKASEVPSNAVKEPMGTSLPARLALVPSGRRDLPPMPSQESDRALALGTALVAVHDELRTHLDRLVDAFDSPDSDSAAPLLPRSLRQHCLAFCTAVTQHHSSEDRTAFPALAAVVPELAPVLAELEHDHTLVAHLLGRIEHLASEAADADHSAHERLRGEVAGLASVLESHLRWEERRIVDALGRLDGATLPAAEMFGWAPK</sequence>
<feature type="domain" description="Hemerythrin-like" evidence="1">
    <location>
        <begin position="66"/>
        <end position="197"/>
    </location>
</feature>
<dbReference type="InterPro" id="IPR053206">
    <property type="entry name" value="Dimeric_xanthone_biosynth"/>
</dbReference>
<dbReference type="Proteomes" id="UP000307768">
    <property type="component" value="Unassembled WGS sequence"/>
</dbReference>
<dbReference type="InterPro" id="IPR012312">
    <property type="entry name" value="Hemerythrin-like"/>
</dbReference>
<dbReference type="CDD" id="cd12108">
    <property type="entry name" value="Hr-like"/>
    <property type="match status" value="1"/>
</dbReference>
<proteinExistence type="predicted"/>
<dbReference type="OrthoDB" id="8225825at2"/>
<reference evidence="2 3" key="1">
    <citation type="submission" date="2019-09" db="EMBL/GenBank/DDBJ databases">
        <title>Mumia zhuanghuii sp. nov. isolated from the intestinal contents of plateau pika (Ochotona curzoniae) in the Qinghai-Tibet plateau of China.</title>
        <authorList>
            <person name="Tian Z."/>
        </authorList>
    </citation>
    <scope>NUCLEOTIDE SEQUENCE [LARGE SCALE GENOMIC DNA]</scope>
    <source>
        <strain evidence="3">350</strain>
    </source>
</reference>
<accession>A0A5Q6RP74</accession>